<proteinExistence type="predicted"/>
<dbReference type="Pfam" id="PF24035">
    <property type="entry name" value="DUF7344"/>
    <property type="match status" value="2"/>
</dbReference>
<gene>
    <name evidence="2" type="ORF">EA462_07250</name>
</gene>
<sequence length="242" mass="26237">MTTTEPDRNSAHALGSTARPQALRTVLSSDRRRELLRLVARASPSGISKETLAARLCETGDVRSGSVTDEGRRKMLASLHHRDLPALIDVGLLTTADDGTIVATGHSLFDHLDILATEPPDGFEAVSDALAHSRRRSILAVLHRRNGSVSTRSLARAVTADESGFVVYPSSSDDVDDVYVSLVHVHLPILSDADLIAYDPDSGRVRYEGHPALSAGSETILERDRSITDDEFEIELLSRHAD</sequence>
<name>A0A3N6LLP8_9EURY</name>
<protein>
    <recommendedName>
        <fullName evidence="1">DUF7344 domain-containing protein</fullName>
    </recommendedName>
</protein>
<dbReference type="EMBL" id="REFY01000003">
    <property type="protein sequence ID" value="RQG89808.1"/>
    <property type="molecule type" value="Genomic_DNA"/>
</dbReference>
<dbReference type="AlphaFoldDB" id="A0A3N6LLP8"/>
<accession>A0A3N6LLP8</accession>
<dbReference type="InterPro" id="IPR036388">
    <property type="entry name" value="WH-like_DNA-bd_sf"/>
</dbReference>
<evidence type="ECO:0000313" key="3">
    <source>
        <dbReference type="Proteomes" id="UP000273828"/>
    </source>
</evidence>
<feature type="domain" description="DUF7344" evidence="1">
    <location>
        <begin position="128"/>
        <end position="206"/>
    </location>
</feature>
<dbReference type="OrthoDB" id="194397at2157"/>
<organism evidence="2 3">
    <name type="scientific">Natrarchaeobius halalkaliphilus</name>
    <dbReference type="NCBI Taxonomy" id="1679091"/>
    <lineage>
        <taxon>Archaea</taxon>
        <taxon>Methanobacteriati</taxon>
        <taxon>Methanobacteriota</taxon>
        <taxon>Stenosarchaea group</taxon>
        <taxon>Halobacteria</taxon>
        <taxon>Halobacteriales</taxon>
        <taxon>Natrialbaceae</taxon>
        <taxon>Natrarchaeobius</taxon>
    </lineage>
</organism>
<dbReference type="InterPro" id="IPR055768">
    <property type="entry name" value="DUF7344"/>
</dbReference>
<dbReference type="Proteomes" id="UP000273828">
    <property type="component" value="Unassembled WGS sequence"/>
</dbReference>
<dbReference type="RefSeq" id="WP_124177889.1">
    <property type="nucleotide sequence ID" value="NZ_REFY01000003.1"/>
</dbReference>
<comment type="caution">
    <text evidence="2">The sequence shown here is derived from an EMBL/GenBank/DDBJ whole genome shotgun (WGS) entry which is preliminary data.</text>
</comment>
<evidence type="ECO:0000313" key="2">
    <source>
        <dbReference type="EMBL" id="RQG89808.1"/>
    </source>
</evidence>
<feature type="domain" description="DUF7344" evidence="1">
    <location>
        <begin position="25"/>
        <end position="101"/>
    </location>
</feature>
<keyword evidence="3" id="KW-1185">Reference proteome</keyword>
<reference evidence="2 3" key="1">
    <citation type="submission" date="2018-10" db="EMBL/GenBank/DDBJ databases">
        <title>Natrarchaeobius chitinivorans gen. nov., sp. nov., and Natrarchaeobius haloalkaliphilus sp. nov., alkaliphilic, chitin-utilizing haloarchaea from hypersaline alkaline lakes.</title>
        <authorList>
            <person name="Sorokin D.Y."/>
            <person name="Elcheninov A.G."/>
            <person name="Kostrikina N.A."/>
            <person name="Bale N.J."/>
            <person name="Sinninghe Damste J.S."/>
            <person name="Khijniak T.V."/>
            <person name="Kublanov I.V."/>
            <person name="Toshchakov S.V."/>
        </authorList>
    </citation>
    <scope>NUCLEOTIDE SEQUENCE [LARGE SCALE GENOMIC DNA]</scope>
    <source>
        <strain evidence="2 3">AArcht-Sl</strain>
    </source>
</reference>
<evidence type="ECO:0000259" key="1">
    <source>
        <dbReference type="Pfam" id="PF24035"/>
    </source>
</evidence>
<dbReference type="Gene3D" id="1.10.10.10">
    <property type="entry name" value="Winged helix-like DNA-binding domain superfamily/Winged helix DNA-binding domain"/>
    <property type="match status" value="1"/>
</dbReference>